<gene>
    <name evidence="9" type="ORF">PAAG_11733</name>
</gene>
<dbReference type="OrthoDB" id="433124at2759"/>
<dbReference type="Pfam" id="PF05241">
    <property type="entry name" value="EBP"/>
    <property type="match status" value="1"/>
</dbReference>
<evidence type="ECO:0000313" key="10">
    <source>
        <dbReference type="Proteomes" id="UP000002059"/>
    </source>
</evidence>
<evidence type="ECO:0000313" key="9">
    <source>
        <dbReference type="EMBL" id="KGQ01498.1"/>
    </source>
</evidence>
<name>A0A0A2V1W9_PARBA</name>
<dbReference type="InterPro" id="IPR033118">
    <property type="entry name" value="EXPERA"/>
</dbReference>
<dbReference type="GO" id="GO:0005789">
    <property type="term" value="C:endoplasmic reticulum membrane"/>
    <property type="evidence" value="ECO:0007669"/>
    <property type="project" value="UniProtKB-SubCell"/>
</dbReference>
<evidence type="ECO:0000256" key="2">
    <source>
        <dbReference type="ARBA" id="ARBA00009096"/>
    </source>
</evidence>
<feature type="transmembrane region" description="Helical" evidence="7">
    <location>
        <begin position="71"/>
        <end position="90"/>
    </location>
</feature>
<dbReference type="KEGG" id="pbl:PAAG_11733"/>
<keyword evidence="4 7" id="KW-0256">Endoplasmic reticulum</keyword>
<keyword evidence="5 7" id="KW-1133">Transmembrane helix</keyword>
<reference evidence="9 10" key="1">
    <citation type="journal article" date="2011" name="PLoS Genet.">
        <title>Comparative genomic analysis of human fungal pathogens causing paracoccidioidomycosis.</title>
        <authorList>
            <person name="Desjardins C.A."/>
            <person name="Champion M.D."/>
            <person name="Holder J.W."/>
            <person name="Muszewska A."/>
            <person name="Goldberg J."/>
            <person name="Bailao A.M."/>
            <person name="Brigido M.M."/>
            <person name="Ferreira M.E."/>
            <person name="Garcia A.M."/>
            <person name="Grynberg M."/>
            <person name="Gujja S."/>
            <person name="Heiman D.I."/>
            <person name="Henn M.R."/>
            <person name="Kodira C.D."/>
            <person name="Leon-Narvaez H."/>
            <person name="Longo L.V."/>
            <person name="Ma L.J."/>
            <person name="Malavazi I."/>
            <person name="Matsuo A.L."/>
            <person name="Morais F.V."/>
            <person name="Pereira M."/>
            <person name="Rodriguez-Brito S."/>
            <person name="Sakthikumar S."/>
            <person name="Salem-Izacc S.M."/>
            <person name="Sykes S.M."/>
            <person name="Teixeira M.M."/>
            <person name="Vallejo M.C."/>
            <person name="Walter M.E."/>
            <person name="Yandava C."/>
            <person name="Young S."/>
            <person name="Zeng Q."/>
            <person name="Zucker J."/>
            <person name="Felipe M.S."/>
            <person name="Goldman G.H."/>
            <person name="Haas B.J."/>
            <person name="McEwen J.G."/>
            <person name="Nino-Vega G."/>
            <person name="Puccia R."/>
            <person name="San-Blas G."/>
            <person name="Soares C.M."/>
            <person name="Birren B.W."/>
            <person name="Cuomo C.A."/>
        </authorList>
    </citation>
    <scope>NUCLEOTIDE SEQUENCE [LARGE SCALE GENOMIC DNA]</scope>
    <source>
        <strain evidence="10">ATCC MYA-826 / Pb01</strain>
    </source>
</reference>
<protein>
    <recommendedName>
        <fullName evidence="7">Efficient mitochondria targeting-associated protein 19</fullName>
    </recommendedName>
</protein>
<dbReference type="PIRSF" id="PIRSF031032">
    <property type="entry name" value="TMP_97_prd"/>
    <property type="match status" value="1"/>
</dbReference>
<dbReference type="HOGENOM" id="CLU_086812_2_1_1"/>
<evidence type="ECO:0000256" key="3">
    <source>
        <dbReference type="ARBA" id="ARBA00022692"/>
    </source>
</evidence>
<proteinExistence type="inferred from homology"/>
<dbReference type="RefSeq" id="XP_015703017.1">
    <property type="nucleotide sequence ID" value="XM_015847326.1"/>
</dbReference>
<keyword evidence="6 7" id="KW-0472">Membrane</keyword>
<evidence type="ECO:0000256" key="1">
    <source>
        <dbReference type="ARBA" id="ARBA00004477"/>
    </source>
</evidence>
<evidence type="ECO:0000256" key="4">
    <source>
        <dbReference type="ARBA" id="ARBA00022824"/>
    </source>
</evidence>
<comment type="similarity">
    <text evidence="2">Belongs to the TMEM97/sigma-2 receptor family.</text>
</comment>
<keyword evidence="3 7" id="KW-0812">Transmembrane</keyword>
<dbReference type="PANTHER" id="PTHR31204:SF1">
    <property type="entry name" value="SIGMA INTRACELLULAR RECEPTOR 2"/>
    <property type="match status" value="1"/>
</dbReference>
<sequence length="166" mass="19262">MTTTHKSISERKVDLFYLSFFVLHVVIILLVDITPLYPPSIRPAFVDKVRSDYIEKYQDKFFSEPAAWGKAYVFMEAVYHLPLSIWAVGAILRDAPMVPVHLLAFAVQTFITTLTCLVDVWSWTDRTTEQKTTITYMYAPYAVFAALMGIDMFYRLKERVTKSKRD</sequence>
<keyword evidence="10" id="KW-1185">Reference proteome</keyword>
<evidence type="ECO:0000256" key="6">
    <source>
        <dbReference type="ARBA" id="ARBA00023136"/>
    </source>
</evidence>
<evidence type="ECO:0000256" key="5">
    <source>
        <dbReference type="ARBA" id="ARBA00022989"/>
    </source>
</evidence>
<accession>A0A0A2V1W9</accession>
<dbReference type="PANTHER" id="PTHR31204">
    <property type="entry name" value="SIGMA INTRACELLULAR RECEPTOR 2"/>
    <property type="match status" value="1"/>
</dbReference>
<evidence type="ECO:0000259" key="8">
    <source>
        <dbReference type="PROSITE" id="PS51751"/>
    </source>
</evidence>
<dbReference type="InterPro" id="IPR016964">
    <property type="entry name" value="Sigma2_recept"/>
</dbReference>
<dbReference type="STRING" id="502779.A0A0A2V1W9"/>
<dbReference type="InterPro" id="IPR051987">
    <property type="entry name" value="Sigma-2_receptor-like"/>
</dbReference>
<feature type="transmembrane region" description="Helical" evidence="7">
    <location>
        <begin position="135"/>
        <end position="154"/>
    </location>
</feature>
<organism evidence="9 10">
    <name type="scientific">Paracoccidioides lutzii (strain ATCC MYA-826 / Pb01)</name>
    <name type="common">Paracoccidioides brasiliensis</name>
    <dbReference type="NCBI Taxonomy" id="502779"/>
    <lineage>
        <taxon>Eukaryota</taxon>
        <taxon>Fungi</taxon>
        <taxon>Dikarya</taxon>
        <taxon>Ascomycota</taxon>
        <taxon>Pezizomycotina</taxon>
        <taxon>Eurotiomycetes</taxon>
        <taxon>Eurotiomycetidae</taxon>
        <taxon>Onygenales</taxon>
        <taxon>Ajellomycetaceae</taxon>
        <taxon>Paracoccidioides</taxon>
    </lineage>
</organism>
<dbReference type="EMBL" id="KN294000">
    <property type="protein sequence ID" value="KGQ01498.1"/>
    <property type="molecule type" value="Genomic_DNA"/>
</dbReference>
<dbReference type="GeneID" id="26970629"/>
<dbReference type="PROSITE" id="PS51751">
    <property type="entry name" value="EXPERA"/>
    <property type="match status" value="1"/>
</dbReference>
<dbReference type="OMA" id="IAMELFY"/>
<dbReference type="VEuPathDB" id="FungiDB:PAAG_11733"/>
<feature type="transmembrane region" description="Helical" evidence="7">
    <location>
        <begin position="102"/>
        <end position="123"/>
    </location>
</feature>
<feature type="transmembrane region" description="Helical" evidence="7">
    <location>
        <begin position="15"/>
        <end position="37"/>
    </location>
</feature>
<evidence type="ECO:0000256" key="7">
    <source>
        <dbReference type="PIRNR" id="PIRNR031032"/>
    </source>
</evidence>
<feature type="domain" description="EXPERA" evidence="8">
    <location>
        <begin position="13"/>
        <end position="149"/>
    </location>
</feature>
<dbReference type="AlphaFoldDB" id="A0A0A2V1W9"/>
<dbReference type="Proteomes" id="UP000002059">
    <property type="component" value="Partially assembled WGS sequence"/>
</dbReference>
<comment type="subcellular location">
    <subcellularLocation>
        <location evidence="1">Endoplasmic reticulum membrane</location>
        <topology evidence="1">Multi-pass membrane protein</topology>
    </subcellularLocation>
</comment>